<protein>
    <submittedName>
        <fullName evidence="3">Alpha/beta hydrolase fold</fullName>
    </submittedName>
</protein>
<dbReference type="AlphaFoldDB" id="A7HQJ5"/>
<sequence>MTADTISTAYIEANGLAFEVDMCGNGEKFALLLHGFPESKFSWRYLMPVLAQLGYTVWAPNLRGYGGSSRPKGRAAYEMPHLLDDVAGLIDAARARGITGPATLVAHDWGGVIAWTFALAKTRPLERFIVMNLPHPTLFTKGLRTWAQFKRSWYVFFFQIPWLPERLMLARNAHAIAEAFRGMAIDKSRFPDSVLDHYRKNAQIPGAMTAMINYYRANFRGTLPKEWTDPPMLETPTLMIWGEEDAALGKELTYGTEELVRDITIRYLPQVSHWVQQEAPEAVNAMVRAWIEGRHVPMAGLGGRLLIAEREAS</sequence>
<keyword evidence="4" id="KW-1185">Reference proteome</keyword>
<dbReference type="Pfam" id="PF00561">
    <property type="entry name" value="Abhydrolase_1"/>
    <property type="match status" value="1"/>
</dbReference>
<keyword evidence="1 3" id="KW-0378">Hydrolase</keyword>
<gene>
    <name evidence="3" type="ordered locus">Plav_0555</name>
</gene>
<dbReference type="SUPFAM" id="SSF53474">
    <property type="entry name" value="alpha/beta-Hydrolases"/>
    <property type="match status" value="1"/>
</dbReference>
<evidence type="ECO:0000313" key="4">
    <source>
        <dbReference type="Proteomes" id="UP000006377"/>
    </source>
</evidence>
<dbReference type="RefSeq" id="WP_011995469.1">
    <property type="nucleotide sequence ID" value="NC_009719.1"/>
</dbReference>
<dbReference type="EMBL" id="CP000774">
    <property type="protein sequence ID" value="ABS62178.1"/>
    <property type="molecule type" value="Genomic_DNA"/>
</dbReference>
<name>A7HQJ5_PARL1</name>
<dbReference type="Gene3D" id="3.40.50.1820">
    <property type="entry name" value="alpha/beta hydrolase"/>
    <property type="match status" value="1"/>
</dbReference>
<dbReference type="PANTHER" id="PTHR43329">
    <property type="entry name" value="EPOXIDE HYDROLASE"/>
    <property type="match status" value="1"/>
</dbReference>
<evidence type="ECO:0000259" key="2">
    <source>
        <dbReference type="Pfam" id="PF00561"/>
    </source>
</evidence>
<dbReference type="KEGG" id="pla:Plav_0555"/>
<dbReference type="OrthoDB" id="9804723at2"/>
<evidence type="ECO:0000313" key="3">
    <source>
        <dbReference type="EMBL" id="ABS62178.1"/>
    </source>
</evidence>
<dbReference type="InterPro" id="IPR000639">
    <property type="entry name" value="Epox_hydrolase-like"/>
</dbReference>
<dbReference type="ESTHER" id="parl1-a7hqj5">
    <property type="family name" value="Epoxide_hydrolase"/>
</dbReference>
<dbReference type="InterPro" id="IPR000073">
    <property type="entry name" value="AB_hydrolase_1"/>
</dbReference>
<dbReference type="eggNOG" id="COG2267">
    <property type="taxonomic scope" value="Bacteria"/>
</dbReference>
<dbReference type="GO" id="GO:0016787">
    <property type="term" value="F:hydrolase activity"/>
    <property type="evidence" value="ECO:0007669"/>
    <property type="project" value="UniProtKB-KW"/>
</dbReference>
<dbReference type="InterPro" id="IPR029058">
    <property type="entry name" value="AB_hydrolase_fold"/>
</dbReference>
<dbReference type="HOGENOM" id="CLU_020336_7_2_5"/>
<dbReference type="STRING" id="402881.Plav_0555"/>
<proteinExistence type="predicted"/>
<evidence type="ECO:0000256" key="1">
    <source>
        <dbReference type="ARBA" id="ARBA00022801"/>
    </source>
</evidence>
<accession>A7HQJ5</accession>
<dbReference type="Proteomes" id="UP000006377">
    <property type="component" value="Chromosome"/>
</dbReference>
<organism evidence="3 4">
    <name type="scientific">Parvibaculum lavamentivorans (strain DS-1 / DSM 13023 / NCIMB 13966)</name>
    <dbReference type="NCBI Taxonomy" id="402881"/>
    <lineage>
        <taxon>Bacteria</taxon>
        <taxon>Pseudomonadati</taxon>
        <taxon>Pseudomonadota</taxon>
        <taxon>Alphaproteobacteria</taxon>
        <taxon>Hyphomicrobiales</taxon>
        <taxon>Parvibaculaceae</taxon>
        <taxon>Parvibaculum</taxon>
    </lineage>
</organism>
<feature type="domain" description="AB hydrolase-1" evidence="2">
    <location>
        <begin position="31"/>
        <end position="275"/>
    </location>
</feature>
<dbReference type="PRINTS" id="PR00412">
    <property type="entry name" value="EPOXHYDRLASE"/>
</dbReference>
<reference evidence="3 4" key="1">
    <citation type="journal article" date="2011" name="Stand. Genomic Sci.">
        <title>Complete genome sequence of Parvibaculum lavamentivorans type strain (DS-1(T)).</title>
        <authorList>
            <person name="Schleheck D."/>
            <person name="Weiss M."/>
            <person name="Pitluck S."/>
            <person name="Bruce D."/>
            <person name="Land M.L."/>
            <person name="Han S."/>
            <person name="Saunders E."/>
            <person name="Tapia R."/>
            <person name="Detter C."/>
            <person name="Brettin T."/>
            <person name="Han J."/>
            <person name="Woyke T."/>
            <person name="Goodwin L."/>
            <person name="Pennacchio L."/>
            <person name="Nolan M."/>
            <person name="Cook A.M."/>
            <person name="Kjelleberg S."/>
            <person name="Thomas T."/>
        </authorList>
    </citation>
    <scope>NUCLEOTIDE SEQUENCE [LARGE SCALE GENOMIC DNA]</scope>
    <source>
        <strain evidence="4">DS-1 / DSM 13023 / NCIMB 13966</strain>
    </source>
</reference>